<sequence length="201" mass="22586">MSFAHLQISTSYSLLSSTISIPALVEKARRLEYTALALTDYNVLYGVLPFYKACVKAGIKPIIGMTALYKKEENGPAYPLLLLAQNNQGYKNLLEISTIIKTGVGESILWRELIPYVQGLFALSPGKKGEIEQLLQNSQEKEAIDVAKQYLEVFGSNQFYLTVQNHNHHEAVERELKEKVLHLATRLDISLVATNDVQYLE</sequence>
<dbReference type="Proteomes" id="UP000053881">
    <property type="component" value="Unassembled WGS sequence"/>
</dbReference>
<dbReference type="GO" id="GO:0006260">
    <property type="term" value="P:DNA replication"/>
    <property type="evidence" value="ECO:0007669"/>
    <property type="project" value="InterPro"/>
</dbReference>
<reference evidence="2 3" key="1">
    <citation type="submission" date="2015-06" db="EMBL/GenBank/DDBJ databases">
        <title>Genome sequencing project of Bacillus galactosidilyticus PL133.</title>
        <authorList>
            <person name="Gaiero J."/>
            <person name="Nicol R."/>
            <person name="Habash M."/>
        </authorList>
    </citation>
    <scope>NUCLEOTIDE SEQUENCE [LARGE SCALE GENOMIC DNA]</scope>
    <source>
        <strain evidence="2 3">PL133</strain>
    </source>
</reference>
<dbReference type="InterPro" id="IPR004013">
    <property type="entry name" value="PHP_dom"/>
</dbReference>
<dbReference type="InterPro" id="IPR004805">
    <property type="entry name" value="DnaE2/DnaE/PolC"/>
</dbReference>
<protein>
    <recommendedName>
        <fullName evidence="1">Polymerase/histidinol phosphatase N-terminal domain-containing protein</fullName>
    </recommendedName>
</protein>
<organism evidence="2 3">
    <name type="scientific">Lederbergia galactosidilytica</name>
    <dbReference type="NCBI Taxonomy" id="217031"/>
    <lineage>
        <taxon>Bacteria</taxon>
        <taxon>Bacillati</taxon>
        <taxon>Bacillota</taxon>
        <taxon>Bacilli</taxon>
        <taxon>Bacillales</taxon>
        <taxon>Bacillaceae</taxon>
        <taxon>Lederbergia</taxon>
    </lineage>
</organism>
<gene>
    <name evidence="2" type="ORF">ACA29_17720</name>
</gene>
<dbReference type="PATRIC" id="fig|217031.4.peg.6009"/>
<evidence type="ECO:0000313" key="2">
    <source>
        <dbReference type="EMBL" id="KRG11519.1"/>
    </source>
</evidence>
<dbReference type="InterPro" id="IPR016195">
    <property type="entry name" value="Pol/histidinol_Pase-like"/>
</dbReference>
<feature type="non-terminal residue" evidence="2">
    <location>
        <position position="201"/>
    </location>
</feature>
<comment type="caution">
    <text evidence="2">The sequence shown here is derived from an EMBL/GenBank/DDBJ whole genome shotgun (WGS) entry which is preliminary data.</text>
</comment>
<dbReference type="PANTHER" id="PTHR32294">
    <property type="entry name" value="DNA POLYMERASE III SUBUNIT ALPHA"/>
    <property type="match status" value="1"/>
</dbReference>
<accession>A0A0Q9XTD3</accession>
<dbReference type="GO" id="GO:0008408">
    <property type="term" value="F:3'-5' exonuclease activity"/>
    <property type="evidence" value="ECO:0007669"/>
    <property type="project" value="InterPro"/>
</dbReference>
<feature type="domain" description="Polymerase/histidinol phosphatase N-terminal" evidence="1">
    <location>
        <begin position="4"/>
        <end position="71"/>
    </location>
</feature>
<dbReference type="Pfam" id="PF02811">
    <property type="entry name" value="PHP"/>
    <property type="match status" value="1"/>
</dbReference>
<evidence type="ECO:0000313" key="3">
    <source>
        <dbReference type="Proteomes" id="UP000053881"/>
    </source>
</evidence>
<evidence type="ECO:0000259" key="1">
    <source>
        <dbReference type="SMART" id="SM00481"/>
    </source>
</evidence>
<dbReference type="SMART" id="SM00481">
    <property type="entry name" value="POLIIIAc"/>
    <property type="match status" value="1"/>
</dbReference>
<dbReference type="InterPro" id="IPR003141">
    <property type="entry name" value="Pol/His_phosphatase_N"/>
</dbReference>
<dbReference type="Gene3D" id="3.20.20.140">
    <property type="entry name" value="Metal-dependent hydrolases"/>
    <property type="match status" value="1"/>
</dbReference>
<dbReference type="AlphaFoldDB" id="A0A0Q9XTD3"/>
<proteinExistence type="predicted"/>
<dbReference type="EMBL" id="LGPB01000123">
    <property type="protein sequence ID" value="KRG11519.1"/>
    <property type="molecule type" value="Genomic_DNA"/>
</dbReference>
<dbReference type="SUPFAM" id="SSF89550">
    <property type="entry name" value="PHP domain-like"/>
    <property type="match status" value="1"/>
</dbReference>
<name>A0A0Q9XTD3_9BACI</name>
<dbReference type="PANTHER" id="PTHR32294:SF0">
    <property type="entry name" value="DNA POLYMERASE III SUBUNIT ALPHA"/>
    <property type="match status" value="1"/>
</dbReference>